<sequence length="185" mass="20385">MEVLQLDITGMPQAWISVQDAASHVASRAVVWSLGDEPMAVLRGGMNAATGRQSTLEVPAIVALRGASRVNLFNQLPCYAKSKVLRRDRHTCAYCGEQAPERELTIDHIVPESRGGALSWMNTVAACRACNATKADRTPEQAGMPLLYLPYVPNRHEDFLLKGRNIRADVHQWLAARLPRASRLS</sequence>
<dbReference type="InterPro" id="IPR029471">
    <property type="entry name" value="HNH_5"/>
</dbReference>
<name>A0A931NH09_9BURK</name>
<dbReference type="InterPro" id="IPR052892">
    <property type="entry name" value="NA-targeting_endonuclease"/>
</dbReference>
<dbReference type="SMART" id="SM00507">
    <property type="entry name" value="HNHc"/>
    <property type="match status" value="1"/>
</dbReference>
<evidence type="ECO:0000313" key="2">
    <source>
        <dbReference type="EMBL" id="MBH9577248.1"/>
    </source>
</evidence>
<evidence type="ECO:0000259" key="1">
    <source>
        <dbReference type="SMART" id="SM00507"/>
    </source>
</evidence>
<dbReference type="EMBL" id="JAEDAK010000006">
    <property type="protein sequence ID" value="MBH9577248.1"/>
    <property type="molecule type" value="Genomic_DNA"/>
</dbReference>
<organism evidence="2 3">
    <name type="scientific">Inhella proteolytica</name>
    <dbReference type="NCBI Taxonomy" id="2795029"/>
    <lineage>
        <taxon>Bacteria</taxon>
        <taxon>Pseudomonadati</taxon>
        <taxon>Pseudomonadota</taxon>
        <taxon>Betaproteobacteria</taxon>
        <taxon>Burkholderiales</taxon>
        <taxon>Sphaerotilaceae</taxon>
        <taxon>Inhella</taxon>
    </lineage>
</organism>
<feature type="domain" description="HNH nuclease" evidence="1">
    <location>
        <begin position="79"/>
        <end position="132"/>
    </location>
</feature>
<dbReference type="AlphaFoldDB" id="A0A931NH09"/>
<comment type="caution">
    <text evidence="2">The sequence shown here is derived from an EMBL/GenBank/DDBJ whole genome shotgun (WGS) entry which is preliminary data.</text>
</comment>
<keyword evidence="3" id="KW-1185">Reference proteome</keyword>
<gene>
    <name evidence="2" type="ORF">I7X39_10050</name>
</gene>
<evidence type="ECO:0000313" key="3">
    <source>
        <dbReference type="Proteomes" id="UP000613266"/>
    </source>
</evidence>
<dbReference type="GO" id="GO:0004519">
    <property type="term" value="F:endonuclease activity"/>
    <property type="evidence" value="ECO:0007669"/>
    <property type="project" value="UniProtKB-KW"/>
</dbReference>
<dbReference type="PANTHER" id="PTHR33877">
    <property type="entry name" value="SLL1193 PROTEIN"/>
    <property type="match status" value="1"/>
</dbReference>
<dbReference type="Pfam" id="PF14279">
    <property type="entry name" value="HNH_5"/>
    <property type="match status" value="1"/>
</dbReference>
<dbReference type="Gene3D" id="1.10.30.50">
    <property type="match status" value="1"/>
</dbReference>
<proteinExistence type="predicted"/>
<dbReference type="InterPro" id="IPR003615">
    <property type="entry name" value="HNH_nuc"/>
</dbReference>
<dbReference type="RefSeq" id="WP_198111026.1">
    <property type="nucleotide sequence ID" value="NZ_JAEDAK010000006.1"/>
</dbReference>
<accession>A0A931NH09</accession>
<dbReference type="PANTHER" id="PTHR33877:SF2">
    <property type="entry name" value="OS07G0170200 PROTEIN"/>
    <property type="match status" value="1"/>
</dbReference>
<keyword evidence="2" id="KW-0378">Hydrolase</keyword>
<dbReference type="CDD" id="cd00085">
    <property type="entry name" value="HNHc"/>
    <property type="match status" value="1"/>
</dbReference>
<keyword evidence="2" id="KW-0255">Endonuclease</keyword>
<protein>
    <submittedName>
        <fullName evidence="2">HNH endonuclease</fullName>
    </submittedName>
</protein>
<dbReference type="Proteomes" id="UP000613266">
    <property type="component" value="Unassembled WGS sequence"/>
</dbReference>
<reference evidence="2" key="1">
    <citation type="submission" date="2020-12" db="EMBL/GenBank/DDBJ databases">
        <title>The genome sequence of Inhella sp. 1Y17.</title>
        <authorList>
            <person name="Liu Y."/>
        </authorList>
    </citation>
    <scope>NUCLEOTIDE SEQUENCE</scope>
    <source>
        <strain evidence="2">1Y17</strain>
    </source>
</reference>
<keyword evidence="2" id="KW-0540">Nuclease</keyword>